<keyword evidence="2" id="KW-1185">Reference proteome</keyword>
<protein>
    <submittedName>
        <fullName evidence="1">Uncharacterized protein</fullName>
    </submittedName>
</protein>
<dbReference type="Proteomes" id="UP001165341">
    <property type="component" value="Unassembled WGS sequence"/>
</dbReference>
<dbReference type="EMBL" id="JALGAR010000002">
    <property type="protein sequence ID" value="MCI4658212.1"/>
    <property type="molecule type" value="Genomic_DNA"/>
</dbReference>
<comment type="caution">
    <text evidence="1">The sequence shown here is derived from an EMBL/GenBank/DDBJ whole genome shotgun (WGS) entry which is preliminary data.</text>
</comment>
<organism evidence="1 2">
    <name type="scientific">Cryobacterium zhongshanensis</name>
    <dbReference type="NCBI Taxonomy" id="2928153"/>
    <lineage>
        <taxon>Bacteria</taxon>
        <taxon>Bacillati</taxon>
        <taxon>Actinomycetota</taxon>
        <taxon>Actinomycetes</taxon>
        <taxon>Micrococcales</taxon>
        <taxon>Microbacteriaceae</taxon>
        <taxon>Cryobacterium</taxon>
    </lineage>
</organism>
<evidence type="ECO:0000313" key="1">
    <source>
        <dbReference type="EMBL" id="MCI4658212.1"/>
    </source>
</evidence>
<dbReference type="AlphaFoldDB" id="A0AA41QW45"/>
<gene>
    <name evidence="1" type="ORF">MQH31_10380</name>
</gene>
<evidence type="ECO:0000313" key="2">
    <source>
        <dbReference type="Proteomes" id="UP001165341"/>
    </source>
</evidence>
<accession>A0AA41QW45</accession>
<sequence>MTVPLNFRFPDAWVELAFDDVHAGAVMAAQLVLSRFDTPVERELAADLEARLEATANLLISADADAGFALVPDPPNVGLLGALIVRWRLAAGDNAVADAITESTTVAEGQFLVDDPDVSTRETPLGQATVCIHRYAREAVAIGSARRWGRARKSSSVITEHICWYWLLEDHAGPDMLLTVTSVTEDLTLTPALRRLTEDFATGVTRAD</sequence>
<dbReference type="RefSeq" id="WP_243011971.1">
    <property type="nucleotide sequence ID" value="NZ_JALGAR010000002.1"/>
</dbReference>
<name>A0AA41QW45_9MICO</name>
<proteinExistence type="predicted"/>
<reference evidence="1" key="1">
    <citation type="submission" date="2022-03" db="EMBL/GenBank/DDBJ databases">
        <title>Cryobacterium sp. nov. strain ZS14-85, isolated from Antarctic soil.</title>
        <authorList>
            <person name="Li J."/>
            <person name="Niu G."/>
        </authorList>
    </citation>
    <scope>NUCLEOTIDE SEQUENCE</scope>
    <source>
        <strain evidence="1">ZS14-85</strain>
    </source>
</reference>